<dbReference type="OrthoDB" id="9769600at2"/>
<dbReference type="Pfam" id="PF13692">
    <property type="entry name" value="Glyco_trans_1_4"/>
    <property type="match status" value="1"/>
</dbReference>
<comment type="caution">
    <text evidence="1">The sequence shown here is derived from an EMBL/GenBank/DDBJ whole genome shotgun (WGS) entry which is preliminary data.</text>
</comment>
<name>A0A255Y185_9PROT</name>
<keyword evidence="2" id="KW-1185">Reference proteome</keyword>
<dbReference type="SUPFAM" id="SSF53756">
    <property type="entry name" value="UDP-Glycosyltransferase/glycogen phosphorylase"/>
    <property type="match status" value="1"/>
</dbReference>
<accession>A0A255Y185</accession>
<evidence type="ECO:0000313" key="2">
    <source>
        <dbReference type="Proteomes" id="UP000216361"/>
    </source>
</evidence>
<dbReference type="PANTHER" id="PTHR12526">
    <property type="entry name" value="GLYCOSYLTRANSFERASE"/>
    <property type="match status" value="1"/>
</dbReference>
<protein>
    <recommendedName>
        <fullName evidence="3">Glycosyl transferase</fullName>
    </recommendedName>
</protein>
<dbReference type="EMBL" id="NOXS01000014">
    <property type="protein sequence ID" value="OYQ22250.1"/>
    <property type="molecule type" value="Genomic_DNA"/>
</dbReference>
<sequence length="384" mass="41627">MSRDLLMFGEDWGGLPSSTQHLAKALLAGGDRILWVNSLGLRRPRLSDGRRLLTKLAAATRARAPAPVSTGPRPHRILAPVAPPVPRPGFERAVAGRWLARQIRRALLESNLAARPIFWTSLPTATPVLDHLSVSATVYYCCDDFSALEGVDHAAVTAYEEELAHRADLILVSSPDLAAKFPNAKTRVVLHGADTEMFGTPQPCPVDVPTDRATVGFYGSLAGWIDWDWLGALARLLPDWEVQLIGPAKPESAQALARLAKLPNVRLLGPRPHAALPAYVQAWTAALLPFRDTAQIQACNPLKLREYLSAGTPCIATDFPAARAYSPEAHIARSVTDAAAYLRGLQNLPADQAVRAAQARQHRVAGESWAARAAMIRTYLDALQ</sequence>
<dbReference type="Proteomes" id="UP000216361">
    <property type="component" value="Unassembled WGS sequence"/>
</dbReference>
<reference evidence="1 2" key="1">
    <citation type="submission" date="2017-07" db="EMBL/GenBank/DDBJ databases">
        <title>Elstera cyanobacteriorum sp. nov., a novel bacterium isolated from cyanobacterial aggregates in a eutrophic lake.</title>
        <authorList>
            <person name="Cai H."/>
        </authorList>
    </citation>
    <scope>NUCLEOTIDE SEQUENCE [LARGE SCALE GENOMIC DNA]</scope>
    <source>
        <strain evidence="1 2">TH019</strain>
    </source>
</reference>
<evidence type="ECO:0000313" key="1">
    <source>
        <dbReference type="EMBL" id="OYQ22250.1"/>
    </source>
</evidence>
<proteinExistence type="predicted"/>
<gene>
    <name evidence="1" type="ORF">CHR90_00590</name>
</gene>
<dbReference type="RefSeq" id="WP_094406666.1">
    <property type="nucleotide sequence ID" value="NZ_BMJZ01000013.1"/>
</dbReference>
<dbReference type="Gene3D" id="3.40.50.11010">
    <property type="match status" value="1"/>
</dbReference>
<dbReference type="PANTHER" id="PTHR12526:SF630">
    <property type="entry name" value="GLYCOSYLTRANSFERASE"/>
    <property type="match status" value="1"/>
</dbReference>
<dbReference type="AlphaFoldDB" id="A0A255Y185"/>
<organism evidence="1 2">
    <name type="scientific">Elstera cyanobacteriorum</name>
    <dbReference type="NCBI Taxonomy" id="2022747"/>
    <lineage>
        <taxon>Bacteria</taxon>
        <taxon>Pseudomonadati</taxon>
        <taxon>Pseudomonadota</taxon>
        <taxon>Alphaproteobacteria</taxon>
        <taxon>Rhodospirillales</taxon>
        <taxon>Rhodospirillaceae</taxon>
        <taxon>Elstera</taxon>
    </lineage>
</organism>
<evidence type="ECO:0008006" key="3">
    <source>
        <dbReference type="Google" id="ProtNLM"/>
    </source>
</evidence>
<dbReference type="Gene3D" id="3.40.50.2000">
    <property type="entry name" value="Glycogen Phosphorylase B"/>
    <property type="match status" value="1"/>
</dbReference>